<sequence length="139" mass="15963">MQSRNIVLDEDMCICYCSNSDMNLQKIATAIEYKGFKENSYSCSCEYFLVPRLQFSSTSLQVNKTCEFCNCKSVSESKCVNGEVSSSSLLLIVTSTIFVLALVLYIREFLLNYAYEPRIYYLIPRKKNYEKIGETLTIV</sequence>
<dbReference type="EMBL" id="BMAU01021301">
    <property type="protein sequence ID" value="GFY10760.1"/>
    <property type="molecule type" value="Genomic_DNA"/>
</dbReference>
<protein>
    <submittedName>
        <fullName evidence="2">Uncharacterized protein</fullName>
    </submittedName>
</protein>
<name>A0A8X6VLK1_TRICX</name>
<feature type="transmembrane region" description="Helical" evidence="1">
    <location>
        <begin position="88"/>
        <end position="106"/>
    </location>
</feature>
<evidence type="ECO:0000256" key="1">
    <source>
        <dbReference type="SAM" id="Phobius"/>
    </source>
</evidence>
<organism evidence="2 3">
    <name type="scientific">Trichonephila clavipes</name>
    <name type="common">Golden silk orbweaver</name>
    <name type="synonym">Nephila clavipes</name>
    <dbReference type="NCBI Taxonomy" id="2585209"/>
    <lineage>
        <taxon>Eukaryota</taxon>
        <taxon>Metazoa</taxon>
        <taxon>Ecdysozoa</taxon>
        <taxon>Arthropoda</taxon>
        <taxon>Chelicerata</taxon>
        <taxon>Arachnida</taxon>
        <taxon>Araneae</taxon>
        <taxon>Araneomorphae</taxon>
        <taxon>Entelegynae</taxon>
        <taxon>Araneoidea</taxon>
        <taxon>Nephilidae</taxon>
        <taxon>Trichonephila</taxon>
    </lineage>
</organism>
<keyword evidence="1" id="KW-0812">Transmembrane</keyword>
<accession>A0A8X6VLK1</accession>
<gene>
    <name evidence="2" type="ORF">TNCV_1122831</name>
</gene>
<keyword evidence="3" id="KW-1185">Reference proteome</keyword>
<dbReference type="AlphaFoldDB" id="A0A8X6VLK1"/>
<reference evidence="2" key="1">
    <citation type="submission" date="2020-08" db="EMBL/GenBank/DDBJ databases">
        <title>Multicomponent nature underlies the extraordinary mechanical properties of spider dragline silk.</title>
        <authorList>
            <person name="Kono N."/>
            <person name="Nakamura H."/>
            <person name="Mori M."/>
            <person name="Yoshida Y."/>
            <person name="Ohtoshi R."/>
            <person name="Malay A.D."/>
            <person name="Moran D.A.P."/>
            <person name="Tomita M."/>
            <person name="Numata K."/>
            <person name="Arakawa K."/>
        </authorList>
    </citation>
    <scope>NUCLEOTIDE SEQUENCE</scope>
</reference>
<comment type="caution">
    <text evidence="2">The sequence shown here is derived from an EMBL/GenBank/DDBJ whole genome shotgun (WGS) entry which is preliminary data.</text>
</comment>
<dbReference type="Proteomes" id="UP000887159">
    <property type="component" value="Unassembled WGS sequence"/>
</dbReference>
<keyword evidence="1" id="KW-0472">Membrane</keyword>
<evidence type="ECO:0000313" key="2">
    <source>
        <dbReference type="EMBL" id="GFY10760.1"/>
    </source>
</evidence>
<evidence type="ECO:0000313" key="3">
    <source>
        <dbReference type="Proteomes" id="UP000887159"/>
    </source>
</evidence>
<keyword evidence="1" id="KW-1133">Transmembrane helix</keyword>
<proteinExistence type="predicted"/>